<keyword evidence="1" id="KW-0378">Hydrolase</keyword>
<dbReference type="NCBIfam" id="TIGR03698">
    <property type="entry name" value="clan_AA_DTGF"/>
    <property type="match status" value="1"/>
</dbReference>
<dbReference type="Pfam" id="PF13975">
    <property type="entry name" value="gag-asp_proteas"/>
    <property type="match status" value="1"/>
</dbReference>
<dbReference type="GO" id="GO:0008233">
    <property type="term" value="F:peptidase activity"/>
    <property type="evidence" value="ECO:0007669"/>
    <property type="project" value="UniProtKB-KW"/>
</dbReference>
<dbReference type="RefSeq" id="WP_011900761.1">
    <property type="nucleotide sequence ID" value="NZ_JAAVJF010000002.1"/>
</dbReference>
<comment type="caution">
    <text evidence="1">The sequence shown here is derived from an EMBL/GenBank/DDBJ whole genome shotgun (WGS) entry which is preliminary data.</text>
</comment>
<keyword evidence="2" id="KW-1185">Reference proteome</keyword>
<organism evidence="1 2">
    <name type="scientific">Pyrobaculum arsenaticum</name>
    <dbReference type="NCBI Taxonomy" id="121277"/>
    <lineage>
        <taxon>Archaea</taxon>
        <taxon>Thermoproteota</taxon>
        <taxon>Thermoprotei</taxon>
        <taxon>Thermoproteales</taxon>
        <taxon>Thermoproteaceae</taxon>
        <taxon>Pyrobaculum</taxon>
    </lineage>
</organism>
<dbReference type="OMA" id="EYKYERF"/>
<proteinExistence type="predicted"/>
<dbReference type="InterPro" id="IPR021109">
    <property type="entry name" value="Peptidase_aspartic_dom_sf"/>
</dbReference>
<reference evidence="1 2" key="1">
    <citation type="journal article" date="2020" name="Nat. Commun.">
        <title>The structures of two archaeal type IV pili illuminate evolutionary relationships.</title>
        <authorList>
            <person name="Wang F."/>
            <person name="Baquero D.P."/>
            <person name="Su Z."/>
            <person name="Beltran L.C."/>
            <person name="Prangishvili D."/>
            <person name="Krupovic M."/>
            <person name="Egelman E.H."/>
        </authorList>
    </citation>
    <scope>NUCLEOTIDE SEQUENCE [LARGE SCALE GENOMIC DNA]</scope>
    <source>
        <strain evidence="1 2">2GA</strain>
    </source>
</reference>
<gene>
    <name evidence="1" type="ORF">HC235_05580</name>
</gene>
<dbReference type="Gene3D" id="2.40.70.10">
    <property type="entry name" value="Acid Proteases"/>
    <property type="match status" value="1"/>
</dbReference>
<dbReference type="GO" id="GO:0006508">
    <property type="term" value="P:proteolysis"/>
    <property type="evidence" value="ECO:0007669"/>
    <property type="project" value="UniProtKB-KW"/>
</dbReference>
<dbReference type="InterPro" id="IPR022274">
    <property type="entry name" value="Peptidase_asp_AF0612"/>
</dbReference>
<dbReference type="GeneID" id="5054477"/>
<name>A0A7L4PAE6_9CREN</name>
<dbReference type="AlphaFoldDB" id="A0A7L4PAE6"/>
<evidence type="ECO:0000313" key="2">
    <source>
        <dbReference type="Proteomes" id="UP000554766"/>
    </source>
</evidence>
<dbReference type="EMBL" id="JAAVJF010000002">
    <property type="protein sequence ID" value="NYR15427.1"/>
    <property type="molecule type" value="Genomic_DNA"/>
</dbReference>
<protein>
    <submittedName>
        <fullName evidence="1">Clan AA aspartic protease</fullName>
        <ecNumber evidence="1">3.4.23.-</ecNumber>
    </submittedName>
</protein>
<keyword evidence="1" id="KW-0645">Protease</keyword>
<evidence type="ECO:0000313" key="1">
    <source>
        <dbReference type="EMBL" id="NYR15427.1"/>
    </source>
</evidence>
<dbReference type="Proteomes" id="UP000554766">
    <property type="component" value="Unassembled WGS sequence"/>
</dbReference>
<sequence>MGITVVDVEIGGRKYKGLMDTGFNGEIIVNRKVAEEIGLRPFRKKTRVLADGRVVAVDVAVAVVKINGEETEAFVEVLEGLPLDVLIGVQALERLGYVVDPKTGKIEKFGLYLL</sequence>
<dbReference type="EC" id="3.4.23.-" evidence="1"/>
<dbReference type="SUPFAM" id="SSF50630">
    <property type="entry name" value="Acid proteases"/>
    <property type="match status" value="1"/>
</dbReference>
<accession>A0A7L4PAE6</accession>